<feature type="binding site" evidence="9">
    <location>
        <position position="271"/>
    </location>
    <ligand>
        <name>K(+)</name>
        <dbReference type="ChEBI" id="CHEBI:29103"/>
    </ligand>
</feature>
<dbReference type="Gene3D" id="3.40.1190.20">
    <property type="match status" value="1"/>
</dbReference>
<keyword evidence="4 9" id="KW-0418">Kinase</keyword>
<comment type="subunit">
    <text evidence="9">Homodimer.</text>
</comment>
<dbReference type="PANTHER" id="PTHR10584">
    <property type="entry name" value="SUGAR KINASE"/>
    <property type="match status" value="1"/>
</dbReference>
<feature type="binding site" evidence="9">
    <location>
        <position position="266"/>
    </location>
    <ligand>
        <name>K(+)</name>
        <dbReference type="ChEBI" id="CHEBI:29103"/>
    </ligand>
</feature>
<name>A0A850PIL1_9MYCO</name>
<feature type="binding site" evidence="9">
    <location>
        <position position="238"/>
    </location>
    <ligand>
        <name>substrate</name>
    </ligand>
</feature>
<dbReference type="GO" id="GO:0004747">
    <property type="term" value="F:ribokinase activity"/>
    <property type="evidence" value="ECO:0007669"/>
    <property type="project" value="UniProtKB-UniRule"/>
</dbReference>
<comment type="similarity">
    <text evidence="9">Belongs to the carbohydrate kinase PfkB family. Ribokinase subfamily.</text>
</comment>
<sequence>MAARVCVVGSVNTDLTFTVDALPRPGQTVLASGLSSSPGGKGANQAVAAARAGASVQLVAALGTDAAAEQLRSHLDVNGVGLAGIAAVPGPSGSAAIIVDSGAENCIVVAPGANTHLAISSAAIRSAIADSDVVLIQLEIPLDTAATAARVGREAGAVVVVNASPAPHPDDVAALAELADVVVVNETEASDWLTEGCPPVTHLVITRGSRGASVTVDGAQIDVPAPAVEAIDTTGAGDVFAGVLAATWPDGLEYALRRACAAGALATLVAGAGDCAPYSEAIEDILEAS</sequence>
<comment type="activity regulation">
    <text evidence="9">Activated by a monovalent cation that binds near, but not in, the active site. The most likely occupant of the site in vivo is potassium. Ion binding induces a conformational change that may alter substrate affinity.</text>
</comment>
<dbReference type="RefSeq" id="WP_178356895.1">
    <property type="nucleotide sequence ID" value="NZ_JABFYL010000005.1"/>
</dbReference>
<keyword evidence="7 9" id="KW-0630">Potassium</keyword>
<feature type="binding site" evidence="9">
    <location>
        <begin position="206"/>
        <end position="211"/>
    </location>
    <ligand>
        <name>ATP</name>
        <dbReference type="ChEBI" id="CHEBI:30616"/>
    </ligand>
</feature>
<comment type="cofactor">
    <cofactor evidence="9">
        <name>Mg(2+)</name>
        <dbReference type="ChEBI" id="CHEBI:18420"/>
    </cofactor>
    <text evidence="9">Requires a divalent cation, most likely magnesium in vivo, as an electrophilic catalyst to aid phosphoryl group transfer. It is the chelate of the metal and the nucleotide that is the actual substrate.</text>
</comment>
<keyword evidence="2 9" id="KW-0479">Metal-binding</keyword>
<protein>
    <recommendedName>
        <fullName evidence="9">Ribokinase</fullName>
        <shortName evidence="9">RK</shortName>
        <ecNumber evidence="9">2.7.1.15</ecNumber>
    </recommendedName>
</protein>
<dbReference type="AlphaFoldDB" id="A0A850PIL1"/>
<evidence type="ECO:0000256" key="2">
    <source>
        <dbReference type="ARBA" id="ARBA00022723"/>
    </source>
</evidence>
<keyword evidence="8 9" id="KW-0119">Carbohydrate metabolism</keyword>
<evidence type="ECO:0000256" key="6">
    <source>
        <dbReference type="ARBA" id="ARBA00022842"/>
    </source>
</evidence>
<feature type="active site" description="Proton acceptor" evidence="9">
    <location>
        <position position="238"/>
    </location>
</feature>
<dbReference type="GO" id="GO:0005829">
    <property type="term" value="C:cytosol"/>
    <property type="evidence" value="ECO:0007669"/>
    <property type="project" value="TreeGrafter"/>
</dbReference>
<comment type="pathway">
    <text evidence="9">Carbohydrate metabolism; D-ribose degradation; D-ribose 5-phosphate from beta-D-ribopyranose: step 2/2.</text>
</comment>
<comment type="caution">
    <text evidence="11">The sequence shown here is derived from an EMBL/GenBank/DDBJ whole genome shotgun (WGS) entry which is preliminary data.</text>
</comment>
<comment type="subcellular location">
    <subcellularLocation>
        <location evidence="9">Cytoplasm</location>
    </subcellularLocation>
</comment>
<keyword evidence="12" id="KW-1185">Reference proteome</keyword>
<evidence type="ECO:0000256" key="5">
    <source>
        <dbReference type="ARBA" id="ARBA00022840"/>
    </source>
</evidence>
<comment type="function">
    <text evidence="9">Catalyzes the phosphorylation of ribose at O-5 in a reaction requiring ATP and magnesium. The resulting D-ribose-5-phosphate can then be used either for sythesis of nucleotides, histidine, and tryptophan, or as a component of the pentose phosphate pathway.</text>
</comment>
<feature type="domain" description="Carbohydrate kinase PfkB" evidence="10">
    <location>
        <begin position="3"/>
        <end position="277"/>
    </location>
</feature>
<accession>A0A850PIL1</accession>
<evidence type="ECO:0000313" key="12">
    <source>
        <dbReference type="Proteomes" id="UP000570517"/>
    </source>
</evidence>
<dbReference type="PANTHER" id="PTHR10584:SF166">
    <property type="entry name" value="RIBOKINASE"/>
    <property type="match status" value="1"/>
</dbReference>
<dbReference type="InterPro" id="IPR002139">
    <property type="entry name" value="Ribo/fructo_kinase"/>
</dbReference>
<dbReference type="EC" id="2.7.1.15" evidence="9"/>
<comment type="catalytic activity">
    <reaction evidence="9">
        <text>D-ribose + ATP = D-ribose 5-phosphate + ADP + H(+)</text>
        <dbReference type="Rhea" id="RHEA:13697"/>
        <dbReference type="ChEBI" id="CHEBI:15378"/>
        <dbReference type="ChEBI" id="CHEBI:30616"/>
        <dbReference type="ChEBI" id="CHEBI:47013"/>
        <dbReference type="ChEBI" id="CHEBI:78346"/>
        <dbReference type="ChEBI" id="CHEBI:456216"/>
        <dbReference type="EC" id="2.7.1.15"/>
    </reaction>
</comment>
<dbReference type="HAMAP" id="MF_01987">
    <property type="entry name" value="Ribokinase"/>
    <property type="match status" value="1"/>
</dbReference>
<dbReference type="PRINTS" id="PR00990">
    <property type="entry name" value="RIBOKINASE"/>
</dbReference>
<feature type="binding site" evidence="9">
    <location>
        <position position="139"/>
    </location>
    <ligand>
        <name>substrate</name>
    </ligand>
</feature>
<feature type="binding site" evidence="9">
    <location>
        <position position="185"/>
    </location>
    <ligand>
        <name>ATP</name>
        <dbReference type="ChEBI" id="CHEBI:30616"/>
    </ligand>
</feature>
<evidence type="ECO:0000313" key="11">
    <source>
        <dbReference type="EMBL" id="NVN48423.1"/>
    </source>
</evidence>
<reference evidence="11 12" key="1">
    <citation type="submission" date="2020-05" db="EMBL/GenBank/DDBJ databases">
        <title>Draft genome sequence of Mycobacterium hippocampi DL, isolated from European seabass, Dicentrarchus labrax, reared in fish farms.</title>
        <authorList>
            <person name="Stathopoulou P."/>
            <person name="Asimakis E."/>
            <person name="Tzokas K."/>
            <person name="Batargias C."/>
            <person name="Tsiamis G."/>
        </authorList>
    </citation>
    <scope>NUCLEOTIDE SEQUENCE [LARGE SCALE GENOMIC DNA]</scope>
    <source>
        <strain evidence="11 12">DL</strain>
    </source>
</reference>
<evidence type="ECO:0000256" key="1">
    <source>
        <dbReference type="ARBA" id="ARBA00022679"/>
    </source>
</evidence>
<organism evidence="11 12">
    <name type="scientific">Mycolicibacterium hippocampi</name>
    <dbReference type="NCBI Taxonomy" id="659824"/>
    <lineage>
        <taxon>Bacteria</taxon>
        <taxon>Bacillati</taxon>
        <taxon>Actinomycetota</taxon>
        <taxon>Actinomycetes</taxon>
        <taxon>Mycobacteriales</taxon>
        <taxon>Mycobacteriaceae</taxon>
        <taxon>Mycolicibacterium</taxon>
    </lineage>
</organism>
<evidence type="ECO:0000259" key="10">
    <source>
        <dbReference type="Pfam" id="PF00294"/>
    </source>
</evidence>
<dbReference type="GO" id="GO:0019303">
    <property type="term" value="P:D-ribose catabolic process"/>
    <property type="evidence" value="ECO:0007669"/>
    <property type="project" value="UniProtKB-UniRule"/>
</dbReference>
<dbReference type="GO" id="GO:0046872">
    <property type="term" value="F:metal ion binding"/>
    <property type="evidence" value="ECO:0007669"/>
    <property type="project" value="UniProtKB-KW"/>
</dbReference>
<dbReference type="CDD" id="cd01174">
    <property type="entry name" value="ribokinase"/>
    <property type="match status" value="1"/>
</dbReference>
<feature type="binding site" evidence="9">
    <location>
        <position position="234"/>
    </location>
    <ligand>
        <name>K(+)</name>
        <dbReference type="ChEBI" id="CHEBI:29103"/>
    </ligand>
</feature>
<comment type="caution">
    <text evidence="9">Lacks conserved residue(s) required for the propagation of feature annotation.</text>
</comment>
<evidence type="ECO:0000256" key="8">
    <source>
        <dbReference type="ARBA" id="ARBA00023277"/>
    </source>
</evidence>
<proteinExistence type="inferred from homology"/>
<dbReference type="GO" id="GO:0005524">
    <property type="term" value="F:ATP binding"/>
    <property type="evidence" value="ECO:0007669"/>
    <property type="project" value="UniProtKB-UniRule"/>
</dbReference>
<dbReference type="InterPro" id="IPR029056">
    <property type="entry name" value="Ribokinase-like"/>
</dbReference>
<keyword evidence="3 9" id="KW-0547">Nucleotide-binding</keyword>
<feature type="binding site" evidence="9">
    <location>
        <begin position="237"/>
        <end position="238"/>
    </location>
    <ligand>
        <name>ATP</name>
        <dbReference type="ChEBI" id="CHEBI:30616"/>
    </ligand>
</feature>
<dbReference type="InterPro" id="IPR011877">
    <property type="entry name" value="Ribokinase"/>
</dbReference>
<feature type="binding site" evidence="9">
    <location>
        <position position="232"/>
    </location>
    <ligand>
        <name>K(+)</name>
        <dbReference type="ChEBI" id="CHEBI:29103"/>
    </ligand>
</feature>
<dbReference type="Proteomes" id="UP000570517">
    <property type="component" value="Unassembled WGS sequence"/>
</dbReference>
<dbReference type="InterPro" id="IPR011611">
    <property type="entry name" value="PfkB_dom"/>
</dbReference>
<dbReference type="SUPFAM" id="SSF53613">
    <property type="entry name" value="Ribokinase-like"/>
    <property type="match status" value="1"/>
</dbReference>
<keyword evidence="1 9" id="KW-0808">Transferase</keyword>
<keyword evidence="9" id="KW-0963">Cytoplasm</keyword>
<feature type="binding site" evidence="9">
    <location>
        <begin position="12"/>
        <end position="14"/>
    </location>
    <ligand>
        <name>substrate</name>
    </ligand>
</feature>
<dbReference type="Pfam" id="PF00294">
    <property type="entry name" value="PfkB"/>
    <property type="match status" value="1"/>
</dbReference>
<evidence type="ECO:0000256" key="3">
    <source>
        <dbReference type="ARBA" id="ARBA00022741"/>
    </source>
</evidence>
<keyword evidence="5 9" id="KW-0067">ATP-binding</keyword>
<dbReference type="UniPathway" id="UPA00916">
    <property type="reaction ID" value="UER00889"/>
</dbReference>
<evidence type="ECO:0000256" key="9">
    <source>
        <dbReference type="HAMAP-Rule" id="MF_01987"/>
    </source>
</evidence>
<keyword evidence="6 9" id="KW-0460">Magnesium</keyword>
<feature type="binding site" evidence="9">
    <location>
        <begin position="40"/>
        <end position="44"/>
    </location>
    <ligand>
        <name>substrate</name>
    </ligand>
</feature>
<dbReference type="EMBL" id="JABFYL010000005">
    <property type="protein sequence ID" value="NVN48423.1"/>
    <property type="molecule type" value="Genomic_DNA"/>
</dbReference>
<feature type="binding site" evidence="9">
    <location>
        <position position="269"/>
    </location>
    <ligand>
        <name>K(+)</name>
        <dbReference type="ChEBI" id="CHEBI:29103"/>
    </ligand>
</feature>
<gene>
    <name evidence="9" type="primary">rbsK</name>
    <name evidence="11" type="ORF">HLY00_4576</name>
</gene>
<evidence type="ECO:0000256" key="7">
    <source>
        <dbReference type="ARBA" id="ARBA00022958"/>
    </source>
</evidence>
<evidence type="ECO:0000256" key="4">
    <source>
        <dbReference type="ARBA" id="ARBA00022777"/>
    </source>
</evidence>